<dbReference type="InterPro" id="IPR016064">
    <property type="entry name" value="NAD/diacylglycerol_kinase_sf"/>
</dbReference>
<dbReference type="RefSeq" id="WP_147112570.1">
    <property type="nucleotide sequence ID" value="NZ_BJVJ01000063.1"/>
</dbReference>
<keyword evidence="10" id="KW-0443">Lipid metabolism</keyword>
<dbReference type="PANTHER" id="PTHR12358">
    <property type="entry name" value="SPHINGOSINE KINASE"/>
    <property type="match status" value="1"/>
</dbReference>
<keyword evidence="9" id="KW-0460">Magnesium</keyword>
<keyword evidence="12" id="KW-1208">Phospholipid metabolism</keyword>
<dbReference type="PROSITE" id="PS50146">
    <property type="entry name" value="DAGK"/>
    <property type="match status" value="1"/>
</dbReference>
<proteinExistence type="inferred from homology"/>
<keyword evidence="8" id="KW-0067">ATP-binding</keyword>
<dbReference type="InterPro" id="IPR017438">
    <property type="entry name" value="ATP-NAD_kinase_N"/>
</dbReference>
<evidence type="ECO:0000256" key="1">
    <source>
        <dbReference type="ARBA" id="ARBA00001946"/>
    </source>
</evidence>
<dbReference type="InterPro" id="IPR001206">
    <property type="entry name" value="Diacylglycerol_kinase_cat_dom"/>
</dbReference>
<dbReference type="EMBL" id="BJVJ01000063">
    <property type="protein sequence ID" value="GEL25772.1"/>
    <property type="molecule type" value="Genomic_DNA"/>
</dbReference>
<evidence type="ECO:0000256" key="10">
    <source>
        <dbReference type="ARBA" id="ARBA00023098"/>
    </source>
</evidence>
<evidence type="ECO:0000256" key="5">
    <source>
        <dbReference type="ARBA" id="ARBA00022723"/>
    </source>
</evidence>
<keyword evidence="5" id="KW-0479">Metal-binding</keyword>
<evidence type="ECO:0000259" key="13">
    <source>
        <dbReference type="PROSITE" id="PS50146"/>
    </source>
</evidence>
<keyword evidence="11" id="KW-0594">Phospholipid biosynthesis</keyword>
<comment type="cofactor">
    <cofactor evidence="1">
        <name>Mg(2+)</name>
        <dbReference type="ChEBI" id="CHEBI:18420"/>
    </cofactor>
</comment>
<evidence type="ECO:0000256" key="2">
    <source>
        <dbReference type="ARBA" id="ARBA00005983"/>
    </source>
</evidence>
<dbReference type="PANTHER" id="PTHR12358:SF106">
    <property type="entry name" value="LIPID KINASE YEGS"/>
    <property type="match status" value="1"/>
</dbReference>
<dbReference type="Gene3D" id="2.60.200.40">
    <property type="match status" value="1"/>
</dbReference>
<dbReference type="Pfam" id="PF00781">
    <property type="entry name" value="DAGK_cat"/>
    <property type="match status" value="1"/>
</dbReference>
<gene>
    <name evidence="14" type="ORF">PSU4_47260</name>
</gene>
<dbReference type="Proteomes" id="UP000321685">
    <property type="component" value="Unassembled WGS sequence"/>
</dbReference>
<dbReference type="SUPFAM" id="SSF111331">
    <property type="entry name" value="NAD kinase/diacylglycerol kinase-like"/>
    <property type="match status" value="1"/>
</dbReference>
<evidence type="ECO:0000313" key="15">
    <source>
        <dbReference type="Proteomes" id="UP000321685"/>
    </source>
</evidence>
<dbReference type="GO" id="GO:0008654">
    <property type="term" value="P:phospholipid biosynthetic process"/>
    <property type="evidence" value="ECO:0007669"/>
    <property type="project" value="UniProtKB-KW"/>
</dbReference>
<dbReference type="AlphaFoldDB" id="A0A511DLT5"/>
<comment type="caution">
    <text evidence="14">The sequence shown here is derived from an EMBL/GenBank/DDBJ whole genome shotgun (WGS) entry which is preliminary data.</text>
</comment>
<dbReference type="InterPro" id="IPR050187">
    <property type="entry name" value="Lipid_Phosphate_FormReg"/>
</dbReference>
<keyword evidence="4" id="KW-0808">Transferase</keyword>
<dbReference type="GO" id="GO:0046872">
    <property type="term" value="F:metal ion binding"/>
    <property type="evidence" value="ECO:0007669"/>
    <property type="project" value="UniProtKB-KW"/>
</dbReference>
<comment type="similarity">
    <text evidence="2">Belongs to the diacylglycerol/lipid kinase family.</text>
</comment>
<dbReference type="GO" id="GO:0005524">
    <property type="term" value="F:ATP binding"/>
    <property type="evidence" value="ECO:0007669"/>
    <property type="project" value="UniProtKB-KW"/>
</dbReference>
<keyword evidence="15" id="KW-1185">Reference proteome</keyword>
<keyword evidence="3" id="KW-0444">Lipid biosynthesis</keyword>
<dbReference type="SMART" id="SM00046">
    <property type="entry name" value="DAGKc"/>
    <property type="match status" value="1"/>
</dbReference>
<evidence type="ECO:0000256" key="4">
    <source>
        <dbReference type="ARBA" id="ARBA00022679"/>
    </source>
</evidence>
<reference evidence="14 15" key="1">
    <citation type="submission" date="2019-07" db="EMBL/GenBank/DDBJ databases">
        <title>Whole genome shotgun sequence of Pseudonocardia sulfidoxydans NBRC 16205.</title>
        <authorList>
            <person name="Hosoyama A."/>
            <person name="Uohara A."/>
            <person name="Ohji S."/>
            <person name="Ichikawa N."/>
        </authorList>
    </citation>
    <scope>NUCLEOTIDE SEQUENCE [LARGE SCALE GENOMIC DNA]</scope>
    <source>
        <strain evidence="14 15">NBRC 16205</strain>
    </source>
</reference>
<evidence type="ECO:0000256" key="11">
    <source>
        <dbReference type="ARBA" id="ARBA00023209"/>
    </source>
</evidence>
<dbReference type="GO" id="GO:0005886">
    <property type="term" value="C:plasma membrane"/>
    <property type="evidence" value="ECO:0007669"/>
    <property type="project" value="TreeGrafter"/>
</dbReference>
<protein>
    <recommendedName>
        <fullName evidence="13">DAGKc domain-containing protein</fullName>
    </recommendedName>
</protein>
<evidence type="ECO:0000256" key="7">
    <source>
        <dbReference type="ARBA" id="ARBA00022777"/>
    </source>
</evidence>
<dbReference type="InterPro" id="IPR005218">
    <property type="entry name" value="Diacylglycerol/lipid_kinase"/>
</dbReference>
<keyword evidence="7" id="KW-0418">Kinase</keyword>
<dbReference type="GO" id="GO:0004143">
    <property type="term" value="F:ATP-dependent diacylglycerol kinase activity"/>
    <property type="evidence" value="ECO:0007669"/>
    <property type="project" value="TreeGrafter"/>
</dbReference>
<dbReference type="NCBIfam" id="TIGR00147">
    <property type="entry name" value="YegS/Rv2252/BmrU family lipid kinase"/>
    <property type="match status" value="1"/>
</dbReference>
<evidence type="ECO:0000256" key="3">
    <source>
        <dbReference type="ARBA" id="ARBA00022516"/>
    </source>
</evidence>
<dbReference type="Gene3D" id="3.40.50.10330">
    <property type="entry name" value="Probable inorganic polyphosphate/atp-NAD kinase, domain 1"/>
    <property type="match status" value="1"/>
</dbReference>
<evidence type="ECO:0000313" key="14">
    <source>
        <dbReference type="EMBL" id="GEL25772.1"/>
    </source>
</evidence>
<evidence type="ECO:0000256" key="6">
    <source>
        <dbReference type="ARBA" id="ARBA00022741"/>
    </source>
</evidence>
<keyword evidence="6" id="KW-0547">Nucleotide-binding</keyword>
<name>A0A511DLT5_9PSEU</name>
<sequence length="286" mass="29089">MRLYTAVVNPAAGRGAGGRVAAELVTALPRGSVEVVAGRDGAHARELAAAAAKGGRTVLAVGGDGHAGVVAGAVADTGGLLGIVGVGRGNDFARQLGLPTDVAGAAAVVEKGHERAVDVIEAAGRTVLGSVYAGVDSVASEIVAARPRVPGGAVYQYAAVRALLTSRPAGFRLTLDGVEWAERGWSVVVANSGWYGAGMHIVPSAEVDDGLLDVLMIRDSSRWALLAALRHVYDGSHVGRDDVEVRRARTVTLTADRPLPVHADGEPLASGSVTVTVRPAALRVLA</sequence>
<dbReference type="OrthoDB" id="142078at2"/>
<evidence type="ECO:0000256" key="12">
    <source>
        <dbReference type="ARBA" id="ARBA00023264"/>
    </source>
</evidence>
<organism evidence="14 15">
    <name type="scientific">Pseudonocardia sulfidoxydans NBRC 16205</name>
    <dbReference type="NCBI Taxonomy" id="1223511"/>
    <lineage>
        <taxon>Bacteria</taxon>
        <taxon>Bacillati</taxon>
        <taxon>Actinomycetota</taxon>
        <taxon>Actinomycetes</taxon>
        <taxon>Pseudonocardiales</taxon>
        <taxon>Pseudonocardiaceae</taxon>
        <taxon>Pseudonocardia</taxon>
    </lineage>
</organism>
<dbReference type="Pfam" id="PF19279">
    <property type="entry name" value="YegS_C"/>
    <property type="match status" value="1"/>
</dbReference>
<evidence type="ECO:0000256" key="8">
    <source>
        <dbReference type="ARBA" id="ARBA00022840"/>
    </source>
</evidence>
<dbReference type="InterPro" id="IPR045540">
    <property type="entry name" value="YegS/DAGK_C"/>
</dbReference>
<accession>A0A511DLT5</accession>
<evidence type="ECO:0000256" key="9">
    <source>
        <dbReference type="ARBA" id="ARBA00022842"/>
    </source>
</evidence>
<feature type="domain" description="DAGKc" evidence="13">
    <location>
        <begin position="1"/>
        <end position="126"/>
    </location>
</feature>